<protein>
    <submittedName>
        <fullName evidence="7">ABC transporter</fullName>
    </submittedName>
</protein>
<dbReference type="InterPro" id="IPR017871">
    <property type="entry name" value="ABC_transporter-like_CS"/>
</dbReference>
<organism evidence="7 8">
    <name type="scientific">Candidatus Muproteobacteria bacterium RBG_16_60_9</name>
    <dbReference type="NCBI Taxonomy" id="1817755"/>
    <lineage>
        <taxon>Bacteria</taxon>
        <taxon>Pseudomonadati</taxon>
        <taxon>Pseudomonadota</taxon>
        <taxon>Candidatus Muproteobacteria</taxon>
    </lineage>
</organism>
<dbReference type="InterPro" id="IPR027417">
    <property type="entry name" value="P-loop_NTPase"/>
</dbReference>
<evidence type="ECO:0000256" key="3">
    <source>
        <dbReference type="ARBA" id="ARBA00022458"/>
    </source>
</evidence>
<keyword evidence="4" id="KW-0547">Nucleotide-binding</keyword>
<dbReference type="Pfam" id="PF00005">
    <property type="entry name" value="ABC_tran"/>
    <property type="match status" value="1"/>
</dbReference>
<dbReference type="GO" id="GO:0005524">
    <property type="term" value="F:ATP binding"/>
    <property type="evidence" value="ECO:0007669"/>
    <property type="project" value="UniProtKB-KW"/>
</dbReference>
<dbReference type="InterPro" id="IPR050763">
    <property type="entry name" value="ABC_transporter_ATP-binding"/>
</dbReference>
<feature type="domain" description="ABC transporter" evidence="6">
    <location>
        <begin position="6"/>
        <end position="235"/>
    </location>
</feature>
<comment type="similarity">
    <text evidence="1">Belongs to the ABC transporter superfamily.</text>
</comment>
<keyword evidence="2" id="KW-0813">Transport</keyword>
<proteinExistence type="inferred from homology"/>
<evidence type="ECO:0000313" key="8">
    <source>
        <dbReference type="Proteomes" id="UP000179076"/>
    </source>
</evidence>
<dbReference type="GO" id="GO:0016887">
    <property type="term" value="F:ATP hydrolysis activity"/>
    <property type="evidence" value="ECO:0007669"/>
    <property type="project" value="InterPro"/>
</dbReference>
<dbReference type="EMBL" id="MFSP01000155">
    <property type="protein sequence ID" value="OGI63403.1"/>
    <property type="molecule type" value="Genomic_DNA"/>
</dbReference>
<name>A0A1F6V161_9PROT</name>
<reference evidence="7 8" key="1">
    <citation type="journal article" date="2016" name="Nat. Commun.">
        <title>Thousands of microbial genomes shed light on interconnected biogeochemical processes in an aquifer system.</title>
        <authorList>
            <person name="Anantharaman K."/>
            <person name="Brown C.T."/>
            <person name="Hug L.A."/>
            <person name="Sharon I."/>
            <person name="Castelle C.J."/>
            <person name="Probst A.J."/>
            <person name="Thomas B.C."/>
            <person name="Singh A."/>
            <person name="Wilkins M.J."/>
            <person name="Karaoz U."/>
            <person name="Brodie E.L."/>
            <person name="Williams K.H."/>
            <person name="Hubbard S.S."/>
            <person name="Banfield J.F."/>
        </authorList>
    </citation>
    <scope>NUCLEOTIDE SEQUENCE [LARGE SCALE GENOMIC DNA]</scope>
</reference>
<evidence type="ECO:0000256" key="4">
    <source>
        <dbReference type="ARBA" id="ARBA00022741"/>
    </source>
</evidence>
<dbReference type="Gene3D" id="3.40.50.300">
    <property type="entry name" value="P-loop containing nucleotide triphosphate hydrolases"/>
    <property type="match status" value="1"/>
</dbReference>
<evidence type="ECO:0000256" key="1">
    <source>
        <dbReference type="ARBA" id="ARBA00005417"/>
    </source>
</evidence>
<dbReference type="PROSITE" id="PS50893">
    <property type="entry name" value="ABC_TRANSPORTER_2"/>
    <property type="match status" value="1"/>
</dbReference>
<dbReference type="InterPro" id="IPR003439">
    <property type="entry name" value="ABC_transporter-like_ATP-bd"/>
</dbReference>
<dbReference type="CDD" id="cd03230">
    <property type="entry name" value="ABC_DR_subfamily_A"/>
    <property type="match status" value="1"/>
</dbReference>
<dbReference type="PANTHER" id="PTHR42711:SF5">
    <property type="entry name" value="ABC TRANSPORTER ATP-BINDING PROTEIN NATA"/>
    <property type="match status" value="1"/>
</dbReference>
<evidence type="ECO:0000259" key="6">
    <source>
        <dbReference type="PROSITE" id="PS50893"/>
    </source>
</evidence>
<dbReference type="Proteomes" id="UP000179076">
    <property type="component" value="Unassembled WGS sequence"/>
</dbReference>
<dbReference type="PROSITE" id="PS00211">
    <property type="entry name" value="ABC_TRANSPORTER_1"/>
    <property type="match status" value="1"/>
</dbReference>
<dbReference type="InterPro" id="IPR003593">
    <property type="entry name" value="AAA+_ATPase"/>
</dbReference>
<dbReference type="AlphaFoldDB" id="A0A1F6V161"/>
<keyword evidence="3" id="KW-0536">Nodulation</keyword>
<evidence type="ECO:0000256" key="5">
    <source>
        <dbReference type="ARBA" id="ARBA00022840"/>
    </source>
</evidence>
<gene>
    <name evidence="7" type="ORF">A2W18_08795</name>
</gene>
<accession>A0A1F6V161</accession>
<dbReference type="PANTHER" id="PTHR42711">
    <property type="entry name" value="ABC TRANSPORTER ATP-BINDING PROTEIN"/>
    <property type="match status" value="1"/>
</dbReference>
<dbReference type="SUPFAM" id="SSF52540">
    <property type="entry name" value="P-loop containing nucleoside triphosphate hydrolases"/>
    <property type="match status" value="1"/>
</dbReference>
<comment type="caution">
    <text evidence="7">The sequence shown here is derived from an EMBL/GenBank/DDBJ whole genome shotgun (WGS) entry which is preliminary data.</text>
</comment>
<evidence type="ECO:0000313" key="7">
    <source>
        <dbReference type="EMBL" id="OGI63403.1"/>
    </source>
</evidence>
<dbReference type="SMART" id="SM00382">
    <property type="entry name" value="AAA"/>
    <property type="match status" value="1"/>
</dbReference>
<sequence length="252" mass="27952">MSELAISVRHIGKRFDSIVAVDDVSFEVRRGATAALLGGNGAGKTTTIAMLLGLLLPTQGAIEIFGIDMIRHRYRVLPRINFSSPYVDLPRRLTVAENLRVYGLLYGVRNVSARLRELAVALDIGSLLTRSYGYLSSGQKTRVTLAKALLNEPELLLLDEPTASLDPDTADWVRGYLQQYAAASGATILLASHNMTEVERMCQHVLMLRAGRLVDQGTPQELLARYGRHNMEEVFIDIARERHTAHEKRTAK</sequence>
<keyword evidence="5" id="KW-0067">ATP-binding</keyword>
<evidence type="ECO:0000256" key="2">
    <source>
        <dbReference type="ARBA" id="ARBA00022448"/>
    </source>
</evidence>